<dbReference type="Proteomes" id="UP000614261">
    <property type="component" value="Unassembled WGS sequence"/>
</dbReference>
<keyword evidence="2" id="KW-1185">Reference proteome</keyword>
<organism evidence="1 2">
    <name type="scientific">Blastomonas aquatica</name>
    <dbReference type="NCBI Taxonomy" id="1510276"/>
    <lineage>
        <taxon>Bacteria</taxon>
        <taxon>Pseudomonadati</taxon>
        <taxon>Pseudomonadota</taxon>
        <taxon>Alphaproteobacteria</taxon>
        <taxon>Sphingomonadales</taxon>
        <taxon>Sphingomonadaceae</taxon>
        <taxon>Blastomonas</taxon>
    </lineage>
</organism>
<reference evidence="2" key="1">
    <citation type="journal article" date="2019" name="Int. J. Syst. Evol. Microbiol.">
        <title>The Global Catalogue of Microorganisms (GCM) 10K type strain sequencing project: providing services to taxonomists for standard genome sequencing and annotation.</title>
        <authorList>
            <consortium name="The Broad Institute Genomics Platform"/>
            <consortium name="The Broad Institute Genome Sequencing Center for Infectious Disease"/>
            <person name="Wu L."/>
            <person name="Ma J."/>
        </authorList>
    </citation>
    <scope>NUCLEOTIDE SEQUENCE [LARGE SCALE GENOMIC DNA]</scope>
    <source>
        <strain evidence="2">CGMCC 1.12851</strain>
    </source>
</reference>
<comment type="caution">
    <text evidence="1">The sequence shown here is derived from an EMBL/GenBank/DDBJ whole genome shotgun (WGS) entry which is preliminary data.</text>
</comment>
<accession>A0ABQ1J1I2</accession>
<gene>
    <name evidence="1" type="ORF">GCM10010833_07970</name>
</gene>
<proteinExistence type="predicted"/>
<sequence>MHTDELLIVAGIGDYPRRIRELRADHGWPIISGLAVRDIRADAAAAEKRNRGIEQVSKMAAEEYLLIEDTCDFDAIGRWEQAVTIRDQSADVKSAVLAYLKRAPGKRITAEELRYVAGNSSTWPAAVRELRHEGWSIASKDAGSNDLPWGLYVFGPEKCG</sequence>
<dbReference type="EMBL" id="BMGD01000002">
    <property type="protein sequence ID" value="GGB55676.1"/>
    <property type="molecule type" value="Genomic_DNA"/>
</dbReference>
<evidence type="ECO:0000313" key="2">
    <source>
        <dbReference type="Proteomes" id="UP000614261"/>
    </source>
</evidence>
<evidence type="ECO:0000313" key="1">
    <source>
        <dbReference type="EMBL" id="GGB55676.1"/>
    </source>
</evidence>
<protein>
    <submittedName>
        <fullName evidence="1">Uncharacterized protein</fullName>
    </submittedName>
</protein>
<name>A0ABQ1J1I2_9SPHN</name>